<dbReference type="PANTHER" id="PTHR48022:SF26">
    <property type="entry name" value="MAJOR FACILITATOR SUPERFAMILY (MFS) PROFILE DOMAIN-CONTAINING PROTEIN-RELATED"/>
    <property type="match status" value="1"/>
</dbReference>
<dbReference type="AlphaFoldDB" id="A0A3N4KL92"/>
<dbReference type="InterPro" id="IPR020846">
    <property type="entry name" value="MFS_dom"/>
</dbReference>
<evidence type="ECO:0000256" key="2">
    <source>
        <dbReference type="ARBA" id="ARBA00010992"/>
    </source>
</evidence>
<dbReference type="FunFam" id="1.20.1250.20:FF:000134">
    <property type="entry name" value="MFS sugar transporter protein"/>
    <property type="match status" value="1"/>
</dbReference>
<dbReference type="InParanoid" id="A0A3N4KL92"/>
<evidence type="ECO:0000256" key="9">
    <source>
        <dbReference type="SAM" id="Phobius"/>
    </source>
</evidence>
<evidence type="ECO:0000256" key="1">
    <source>
        <dbReference type="ARBA" id="ARBA00004141"/>
    </source>
</evidence>
<feature type="region of interest" description="Disordered" evidence="8">
    <location>
        <begin position="486"/>
        <end position="512"/>
    </location>
</feature>
<name>A0A3N4KL92_9PEZI</name>
<keyword evidence="6 9" id="KW-0472">Membrane</keyword>
<feature type="transmembrane region" description="Helical" evidence="9">
    <location>
        <begin position="436"/>
        <end position="455"/>
    </location>
</feature>
<feature type="transmembrane region" description="Helical" evidence="9">
    <location>
        <begin position="144"/>
        <end position="163"/>
    </location>
</feature>
<evidence type="ECO:0000256" key="3">
    <source>
        <dbReference type="ARBA" id="ARBA00022448"/>
    </source>
</evidence>
<evidence type="ECO:0000256" key="5">
    <source>
        <dbReference type="ARBA" id="ARBA00022989"/>
    </source>
</evidence>
<feature type="transmembrane region" description="Helical" evidence="9">
    <location>
        <begin position="85"/>
        <end position="104"/>
    </location>
</feature>
<dbReference type="EMBL" id="ML119136">
    <property type="protein sequence ID" value="RPB11336.1"/>
    <property type="molecule type" value="Genomic_DNA"/>
</dbReference>
<keyword evidence="4 9" id="KW-0812">Transmembrane</keyword>
<dbReference type="OrthoDB" id="6612291at2759"/>
<organism evidence="11 12">
    <name type="scientific">Morchella conica CCBAS932</name>
    <dbReference type="NCBI Taxonomy" id="1392247"/>
    <lineage>
        <taxon>Eukaryota</taxon>
        <taxon>Fungi</taxon>
        <taxon>Dikarya</taxon>
        <taxon>Ascomycota</taxon>
        <taxon>Pezizomycotina</taxon>
        <taxon>Pezizomycetes</taxon>
        <taxon>Pezizales</taxon>
        <taxon>Morchellaceae</taxon>
        <taxon>Morchella</taxon>
    </lineage>
</organism>
<dbReference type="InterPro" id="IPR036259">
    <property type="entry name" value="MFS_trans_sf"/>
</dbReference>
<dbReference type="NCBIfam" id="TIGR00879">
    <property type="entry name" value="SP"/>
    <property type="match status" value="1"/>
</dbReference>
<evidence type="ECO:0000256" key="4">
    <source>
        <dbReference type="ARBA" id="ARBA00022692"/>
    </source>
</evidence>
<feature type="transmembrane region" description="Helical" evidence="9">
    <location>
        <begin position="337"/>
        <end position="359"/>
    </location>
</feature>
<feature type="domain" description="Major facilitator superfamily (MFS) profile" evidence="10">
    <location>
        <begin position="16"/>
        <end position="459"/>
    </location>
</feature>
<evidence type="ECO:0000256" key="7">
    <source>
        <dbReference type="RuleBase" id="RU003346"/>
    </source>
</evidence>
<keyword evidence="5 9" id="KW-1133">Transmembrane helix</keyword>
<evidence type="ECO:0000259" key="10">
    <source>
        <dbReference type="PROSITE" id="PS50850"/>
    </source>
</evidence>
<dbReference type="STRING" id="1392247.A0A3N4KL92"/>
<feature type="transmembrane region" description="Helical" evidence="9">
    <location>
        <begin position="59"/>
        <end position="78"/>
    </location>
</feature>
<dbReference type="Gene3D" id="1.20.1250.20">
    <property type="entry name" value="MFS general substrate transporter like domains"/>
    <property type="match status" value="1"/>
</dbReference>
<gene>
    <name evidence="11" type="ORF">P167DRAFT_507925</name>
</gene>
<feature type="transmembrane region" description="Helical" evidence="9">
    <location>
        <begin position="175"/>
        <end position="196"/>
    </location>
</feature>
<dbReference type="InterPro" id="IPR005828">
    <property type="entry name" value="MFS_sugar_transport-like"/>
</dbReference>
<dbReference type="Proteomes" id="UP000277580">
    <property type="component" value="Unassembled WGS sequence"/>
</dbReference>
<dbReference type="GO" id="GO:0016020">
    <property type="term" value="C:membrane"/>
    <property type="evidence" value="ECO:0007669"/>
    <property type="project" value="UniProtKB-SubCell"/>
</dbReference>
<dbReference type="InterPro" id="IPR003663">
    <property type="entry name" value="Sugar/inositol_transpt"/>
</dbReference>
<proteinExistence type="inferred from homology"/>
<comment type="similarity">
    <text evidence="2 7">Belongs to the major facilitator superfamily. Sugar transporter (TC 2.A.1.1) family.</text>
</comment>
<keyword evidence="12" id="KW-1185">Reference proteome</keyword>
<accession>A0A3N4KL92</accession>
<dbReference type="PANTHER" id="PTHR48022">
    <property type="entry name" value="PLASTIDIC GLUCOSE TRANSPORTER 4"/>
    <property type="match status" value="1"/>
</dbReference>
<reference evidence="11 12" key="1">
    <citation type="journal article" date="2018" name="Nat. Ecol. Evol.">
        <title>Pezizomycetes genomes reveal the molecular basis of ectomycorrhizal truffle lifestyle.</title>
        <authorList>
            <person name="Murat C."/>
            <person name="Payen T."/>
            <person name="Noel B."/>
            <person name="Kuo A."/>
            <person name="Morin E."/>
            <person name="Chen J."/>
            <person name="Kohler A."/>
            <person name="Krizsan K."/>
            <person name="Balestrini R."/>
            <person name="Da Silva C."/>
            <person name="Montanini B."/>
            <person name="Hainaut M."/>
            <person name="Levati E."/>
            <person name="Barry K.W."/>
            <person name="Belfiori B."/>
            <person name="Cichocki N."/>
            <person name="Clum A."/>
            <person name="Dockter R.B."/>
            <person name="Fauchery L."/>
            <person name="Guy J."/>
            <person name="Iotti M."/>
            <person name="Le Tacon F."/>
            <person name="Lindquist E.A."/>
            <person name="Lipzen A."/>
            <person name="Malagnac F."/>
            <person name="Mello A."/>
            <person name="Molinier V."/>
            <person name="Miyauchi S."/>
            <person name="Poulain J."/>
            <person name="Riccioni C."/>
            <person name="Rubini A."/>
            <person name="Sitrit Y."/>
            <person name="Splivallo R."/>
            <person name="Traeger S."/>
            <person name="Wang M."/>
            <person name="Zifcakova L."/>
            <person name="Wipf D."/>
            <person name="Zambonelli A."/>
            <person name="Paolocci F."/>
            <person name="Nowrousian M."/>
            <person name="Ottonello S."/>
            <person name="Baldrian P."/>
            <person name="Spatafora J.W."/>
            <person name="Henrissat B."/>
            <person name="Nagy L.G."/>
            <person name="Aury J.M."/>
            <person name="Wincker P."/>
            <person name="Grigoriev I.V."/>
            <person name="Bonfante P."/>
            <person name="Martin F.M."/>
        </authorList>
    </citation>
    <scope>NUCLEOTIDE SEQUENCE [LARGE SCALE GENOMIC DNA]</scope>
    <source>
        <strain evidence="11 12">CCBAS932</strain>
    </source>
</reference>
<feature type="transmembrane region" description="Helical" evidence="9">
    <location>
        <begin position="305"/>
        <end position="328"/>
    </location>
</feature>
<dbReference type="InterPro" id="IPR005829">
    <property type="entry name" value="Sugar_transporter_CS"/>
</dbReference>
<dbReference type="PRINTS" id="PR00171">
    <property type="entry name" value="SUGRTRNSPORT"/>
</dbReference>
<evidence type="ECO:0000256" key="6">
    <source>
        <dbReference type="ARBA" id="ARBA00023136"/>
    </source>
</evidence>
<comment type="subcellular location">
    <subcellularLocation>
        <location evidence="1">Membrane</location>
        <topology evidence="1">Multi-pass membrane protein</topology>
    </subcellularLocation>
</comment>
<evidence type="ECO:0000256" key="8">
    <source>
        <dbReference type="SAM" id="MobiDB-lite"/>
    </source>
</evidence>
<dbReference type="InterPro" id="IPR050360">
    <property type="entry name" value="MFS_Sugar_Transporters"/>
</dbReference>
<feature type="transmembrane region" description="Helical" evidence="9">
    <location>
        <begin position="365"/>
        <end position="393"/>
    </location>
</feature>
<dbReference type="PROSITE" id="PS00217">
    <property type="entry name" value="SUGAR_TRANSPORT_2"/>
    <property type="match status" value="1"/>
</dbReference>
<dbReference type="PROSITE" id="PS50850">
    <property type="entry name" value="MFS"/>
    <property type="match status" value="1"/>
</dbReference>
<feature type="transmembrane region" description="Helical" evidence="9">
    <location>
        <begin position="110"/>
        <end position="132"/>
    </location>
</feature>
<dbReference type="SUPFAM" id="SSF103473">
    <property type="entry name" value="MFS general substrate transporter"/>
    <property type="match status" value="1"/>
</dbReference>
<keyword evidence="3 7" id="KW-0813">Transport</keyword>
<evidence type="ECO:0000313" key="11">
    <source>
        <dbReference type="EMBL" id="RPB11336.1"/>
    </source>
</evidence>
<sequence length="512" mass="56562">MFIWGNARGTALRVLISIASSSAFLLFGYDQGVFAGLIGGDGFKNTFNNPDTTTIGTVTAIYEIGCFFGAIFSFWAGNRLGRKNSIWLGLFIMMVGTVLQTSAYTLGHMIVGRIVTGVGNGINTSTVPMYQAETTKARSRGRMISIEGWFITIGIVISYWITYATSKHTNPDIQFRTPIVLQAVFGLVTMVMLIGLPESPRFLMAKDRREEALEVLACLDDEPIDSPNVQRQFKSISDALATEANSTSGGKIQFKDYFAGGKKQTFRRLCLAYGIQMMQQLTGINAVIFYSAYLLQNVLNIERELSLIIGGCTGLTFFVFTFIPILFIDSWGRRKPLIYGAAGQSVCMMFIAVLVKLSAVDGNDAAGVAAVIFVIVYIATYSGFAWVATPWLYPTEISELKFRSQATALATSANWLWNFVVVKITPLGVENLGWKFFLIWMCFNGAFVPIIYFLYPETAGKTLEELDSLFYNTTKAWQITEKGSRLGMEGEAPGPGSVTDEEDVKESIQMRE</sequence>
<protein>
    <submittedName>
        <fullName evidence="11">General substrate transporter</fullName>
    </submittedName>
</protein>
<evidence type="ECO:0000313" key="12">
    <source>
        <dbReference type="Proteomes" id="UP000277580"/>
    </source>
</evidence>
<dbReference type="GO" id="GO:0005351">
    <property type="term" value="F:carbohydrate:proton symporter activity"/>
    <property type="evidence" value="ECO:0007669"/>
    <property type="project" value="TreeGrafter"/>
</dbReference>
<dbReference type="Pfam" id="PF00083">
    <property type="entry name" value="Sugar_tr"/>
    <property type="match status" value="1"/>
</dbReference>